<dbReference type="Gene3D" id="3.40.50.1110">
    <property type="entry name" value="SGNH hydrolase"/>
    <property type="match status" value="1"/>
</dbReference>
<dbReference type="InterPro" id="IPR036514">
    <property type="entry name" value="SGNH_hydro_sf"/>
</dbReference>
<dbReference type="EMBL" id="LGUT01001197">
    <property type="protein sequence ID" value="KOG89444.1"/>
    <property type="molecule type" value="Genomic_DNA"/>
</dbReference>
<organism evidence="1 2">
    <name type="scientific">Streptomyces varsoviensis</name>
    <dbReference type="NCBI Taxonomy" id="67373"/>
    <lineage>
        <taxon>Bacteria</taxon>
        <taxon>Bacillati</taxon>
        <taxon>Actinomycetota</taxon>
        <taxon>Actinomycetes</taxon>
        <taxon>Kitasatosporales</taxon>
        <taxon>Streptomycetaceae</taxon>
        <taxon>Streptomyces</taxon>
    </lineage>
</organism>
<evidence type="ECO:0000313" key="1">
    <source>
        <dbReference type="EMBL" id="KOG89444.1"/>
    </source>
</evidence>
<dbReference type="Proteomes" id="UP000037020">
    <property type="component" value="Unassembled WGS sequence"/>
</dbReference>
<dbReference type="SUPFAM" id="SSF52266">
    <property type="entry name" value="SGNH hydrolase"/>
    <property type="match status" value="1"/>
</dbReference>
<sequence length="199" mass="21855">LPSPAGKSWNYAKSGARMADLPGQLAQALPREPELVTVEMGANDACRADVAAMTSVDQYRADFTAALKNLRRSLPKTQVYVASVPDLKRLWAEGRADPLGKQVWKLARICPSMLGDADAVDAASTARRGQVEQRVAAYNAVLKEVCGKDPLCRYDGAVNDFRFTGAELSQWDWFHPSKEGQRELAAMAYRKITEREPAA</sequence>
<keyword evidence="2" id="KW-1185">Reference proteome</keyword>
<keyword evidence="1" id="KW-0449">Lipoprotein</keyword>
<evidence type="ECO:0000313" key="2">
    <source>
        <dbReference type="Proteomes" id="UP000037020"/>
    </source>
</evidence>
<accession>A0ABR5J7Q3</accession>
<dbReference type="InterPro" id="IPR001087">
    <property type="entry name" value="GDSL"/>
</dbReference>
<reference evidence="1 2" key="1">
    <citation type="submission" date="2015-07" db="EMBL/GenBank/DDBJ databases">
        <authorList>
            <person name="Ju K.-S."/>
            <person name="Doroghazi J.R."/>
            <person name="Metcalf W.W."/>
        </authorList>
    </citation>
    <scope>NUCLEOTIDE SEQUENCE [LARGE SCALE GENOMIC DNA]</scope>
    <source>
        <strain evidence="1 2">NRRL B-3589</strain>
    </source>
</reference>
<comment type="caution">
    <text evidence="1">The sequence shown here is derived from an EMBL/GenBank/DDBJ whole genome shotgun (WGS) entry which is preliminary data.</text>
</comment>
<proteinExistence type="predicted"/>
<gene>
    <name evidence="1" type="ORF">ADK38_14255</name>
</gene>
<dbReference type="Pfam" id="PF00657">
    <property type="entry name" value="Lipase_GDSL"/>
    <property type="match status" value="1"/>
</dbReference>
<protein>
    <submittedName>
        <fullName evidence="1">Lipoprotein</fullName>
    </submittedName>
</protein>
<feature type="non-terminal residue" evidence="1">
    <location>
        <position position="1"/>
    </location>
</feature>
<name>A0ABR5J7Q3_9ACTN</name>